<proteinExistence type="predicted"/>
<evidence type="ECO:0000313" key="1">
    <source>
        <dbReference type="EMBL" id="CUX47349.1"/>
    </source>
</evidence>
<organism evidence="1 2">
    <name type="scientific">Agrobacterium tomkonis CFBP 6623</name>
    <dbReference type="NCBI Taxonomy" id="1183432"/>
    <lineage>
        <taxon>Bacteria</taxon>
        <taxon>Pseudomonadati</taxon>
        <taxon>Pseudomonadota</taxon>
        <taxon>Alphaproteobacteria</taxon>
        <taxon>Hyphomicrobiales</taxon>
        <taxon>Rhizobiaceae</taxon>
        <taxon>Rhizobium/Agrobacterium group</taxon>
        <taxon>Agrobacterium</taxon>
        <taxon>Agrobacterium tumefaciens complex</taxon>
    </lineage>
</organism>
<dbReference type="STRING" id="1183432.AGR3A_Lc130047"/>
<name>A0A1S7R5M5_9HYPH</name>
<evidence type="ECO:0000313" key="2">
    <source>
        <dbReference type="Proteomes" id="UP000191988"/>
    </source>
</evidence>
<dbReference type="Proteomes" id="UP000191988">
    <property type="component" value="Unassembled WGS sequence"/>
</dbReference>
<sequence>MGETGVALKLRANSAAVSTDRQDMTSLEADFAAASVIGEAMPGDSREALVWVIAHIRHVRGKEEEKIS</sequence>
<keyword evidence="2" id="KW-1185">Reference proteome</keyword>
<accession>A0A1S7R5M5</accession>
<protein>
    <submittedName>
        <fullName evidence="1">Uncharacterized protein</fullName>
    </submittedName>
</protein>
<reference evidence="2" key="1">
    <citation type="submission" date="2016-01" db="EMBL/GenBank/DDBJ databases">
        <authorList>
            <person name="Regsiter A."/>
            <person name="william w."/>
        </authorList>
    </citation>
    <scope>NUCLEOTIDE SEQUENCE [LARGE SCALE GENOMIC DNA]</scope>
    <source>
        <strain evidence="2">CFBP 6623</strain>
    </source>
</reference>
<dbReference type="AlphaFoldDB" id="A0A1S7R5M5"/>
<gene>
    <name evidence="1" type="ORF">AGR3A_Lc130047</name>
</gene>
<dbReference type="EMBL" id="FBWK01000049">
    <property type="protein sequence ID" value="CUX47349.1"/>
    <property type="molecule type" value="Genomic_DNA"/>
</dbReference>